<reference evidence="10 11" key="1">
    <citation type="journal article" date="2018" name="Mol. Biol. Evol.">
        <title>Broad Genomic Sampling Reveals a Smut Pathogenic Ancestry of the Fungal Clade Ustilaginomycotina.</title>
        <authorList>
            <person name="Kijpornyongpan T."/>
            <person name="Mondo S.J."/>
            <person name="Barry K."/>
            <person name="Sandor L."/>
            <person name="Lee J."/>
            <person name="Lipzen A."/>
            <person name="Pangilinan J."/>
            <person name="LaButti K."/>
            <person name="Hainaut M."/>
            <person name="Henrissat B."/>
            <person name="Grigoriev I.V."/>
            <person name="Spatafora J.W."/>
            <person name="Aime M.C."/>
        </authorList>
    </citation>
    <scope>NUCLEOTIDE SEQUENCE [LARGE SCALE GENOMIC DNA]</scope>
    <source>
        <strain evidence="10 11">MCA 4198</strain>
    </source>
</reference>
<organism evidence="10 11">
    <name type="scientific">Acaromyces ingoldii</name>
    <dbReference type="NCBI Taxonomy" id="215250"/>
    <lineage>
        <taxon>Eukaryota</taxon>
        <taxon>Fungi</taxon>
        <taxon>Dikarya</taxon>
        <taxon>Basidiomycota</taxon>
        <taxon>Ustilaginomycotina</taxon>
        <taxon>Exobasidiomycetes</taxon>
        <taxon>Exobasidiales</taxon>
        <taxon>Cryptobasidiaceae</taxon>
        <taxon>Acaromyces</taxon>
    </lineage>
</organism>
<feature type="domain" description="Wax synthase" evidence="9">
    <location>
        <begin position="389"/>
        <end position="455"/>
    </location>
</feature>
<dbReference type="RefSeq" id="XP_025381420.1">
    <property type="nucleotide sequence ID" value="XM_025524735.1"/>
</dbReference>
<dbReference type="OrthoDB" id="1077582at2759"/>
<keyword evidence="6 8" id="KW-1133">Transmembrane helix</keyword>
<dbReference type="GO" id="GO:0016020">
    <property type="term" value="C:membrane"/>
    <property type="evidence" value="ECO:0007669"/>
    <property type="project" value="UniProtKB-SubCell"/>
</dbReference>
<proteinExistence type="inferred from homology"/>
<comment type="pathway">
    <text evidence="2">Secondary metabolite biosynthesis.</text>
</comment>
<feature type="transmembrane region" description="Helical" evidence="8">
    <location>
        <begin position="61"/>
        <end position="85"/>
    </location>
</feature>
<keyword evidence="4" id="KW-0808">Transferase</keyword>
<dbReference type="InterPro" id="IPR032805">
    <property type="entry name" value="Wax_synthase_dom"/>
</dbReference>
<evidence type="ECO:0000256" key="1">
    <source>
        <dbReference type="ARBA" id="ARBA00004141"/>
    </source>
</evidence>
<dbReference type="GO" id="GO:0008374">
    <property type="term" value="F:O-acyltransferase activity"/>
    <property type="evidence" value="ECO:0007669"/>
    <property type="project" value="InterPro"/>
</dbReference>
<evidence type="ECO:0000256" key="7">
    <source>
        <dbReference type="ARBA" id="ARBA00023136"/>
    </source>
</evidence>
<keyword evidence="7 8" id="KW-0472">Membrane</keyword>
<dbReference type="GO" id="GO:0006629">
    <property type="term" value="P:lipid metabolic process"/>
    <property type="evidence" value="ECO:0007669"/>
    <property type="project" value="InterPro"/>
</dbReference>
<dbReference type="AlphaFoldDB" id="A0A316YYP0"/>
<evidence type="ECO:0000256" key="4">
    <source>
        <dbReference type="ARBA" id="ARBA00022679"/>
    </source>
</evidence>
<dbReference type="Pfam" id="PF13813">
    <property type="entry name" value="MBOAT_2"/>
    <property type="match status" value="1"/>
</dbReference>
<sequence>MSPSTALRAGGPAKATARPQAYALLAVSLLSTILFSHIIGTLKGKQADRMTAFDFNMTVSLLTLLVMPGLTTTVASILALLIVSHMTLPWQTFEARLLRAGLLFPITAYLIFHMATDPAHTLGNNMRDLCFGTMAWNLIAKTLDVNLVTLFDDHAPRWCVPDWDKERSLLASKSDTITENKEKLETKKGKKVSDSRPWPCFSNSTFSLQKRPLWASRDYVPVHWMLVDPPQRLFSMDRLLWTIDVLVLRRVGTSLIFPEHMRALEWSQRRLESTGRVRYHRQPNSRSDLVARPTQADLQREVSFGQVPVPLWRAIIEACVARYAVTKLNAYHFPLPVDQGTFYMLSLGEQYLFALCVGSQIAFGASLPDYVSVKALRPLVPVTANLTSFSAPASATSLSDLWGNRWHTFSRRDLWRIASLLFPFGSTRVGNVVGAFFFSGVFHSLLFLRALQPNPFWSGSIWTDVQKWLPVFFQPGIVAFFTAHGLICVAERLILDSRHPTLVGLRDAYERHLPAWLRQALGILYTWTMLLYTARWAAADAIQTGVLTRENTHSLTMGAMWADVQAYFSSPSSTK</sequence>
<evidence type="ECO:0000313" key="11">
    <source>
        <dbReference type="Proteomes" id="UP000245768"/>
    </source>
</evidence>
<feature type="transmembrane region" description="Helical" evidence="8">
    <location>
        <begin position="97"/>
        <end position="116"/>
    </location>
</feature>
<keyword evidence="5 8" id="KW-0812">Transmembrane</keyword>
<evidence type="ECO:0000256" key="2">
    <source>
        <dbReference type="ARBA" id="ARBA00005179"/>
    </source>
</evidence>
<evidence type="ECO:0000313" key="10">
    <source>
        <dbReference type="EMBL" id="PWN94222.1"/>
    </source>
</evidence>
<name>A0A316YYP0_9BASI</name>
<evidence type="ECO:0000256" key="8">
    <source>
        <dbReference type="SAM" id="Phobius"/>
    </source>
</evidence>
<evidence type="ECO:0000256" key="3">
    <source>
        <dbReference type="ARBA" id="ARBA00007282"/>
    </source>
</evidence>
<comment type="similarity">
    <text evidence="3">Belongs to the wax synthase family.</text>
</comment>
<evidence type="ECO:0000256" key="5">
    <source>
        <dbReference type="ARBA" id="ARBA00022692"/>
    </source>
</evidence>
<accession>A0A316YYP0</accession>
<keyword evidence="11" id="KW-1185">Reference proteome</keyword>
<evidence type="ECO:0000259" key="9">
    <source>
        <dbReference type="Pfam" id="PF13813"/>
    </source>
</evidence>
<evidence type="ECO:0000256" key="6">
    <source>
        <dbReference type="ARBA" id="ARBA00022989"/>
    </source>
</evidence>
<dbReference type="Proteomes" id="UP000245768">
    <property type="component" value="Unassembled WGS sequence"/>
</dbReference>
<protein>
    <recommendedName>
        <fullName evidence="9">Wax synthase domain-containing protein</fullName>
    </recommendedName>
</protein>
<dbReference type="EMBL" id="KZ819634">
    <property type="protein sequence ID" value="PWN94222.1"/>
    <property type="molecule type" value="Genomic_DNA"/>
</dbReference>
<dbReference type="STRING" id="215250.A0A316YYP0"/>
<dbReference type="InParanoid" id="A0A316YYP0"/>
<dbReference type="PANTHER" id="PTHR31595:SF57">
    <property type="entry name" value="OS04G0481900 PROTEIN"/>
    <property type="match status" value="1"/>
</dbReference>
<dbReference type="InterPro" id="IPR044851">
    <property type="entry name" value="Wax_synthase"/>
</dbReference>
<dbReference type="PANTHER" id="PTHR31595">
    <property type="entry name" value="LONG-CHAIN-ALCOHOL O-FATTY-ACYLTRANSFERASE 3-RELATED"/>
    <property type="match status" value="1"/>
</dbReference>
<gene>
    <name evidence="10" type="ORF">FA10DRAFT_299525</name>
</gene>
<comment type="subcellular location">
    <subcellularLocation>
        <location evidence="1">Membrane</location>
        <topology evidence="1">Multi-pass membrane protein</topology>
    </subcellularLocation>
</comment>
<feature type="transmembrane region" description="Helical" evidence="8">
    <location>
        <begin position="20"/>
        <end position="40"/>
    </location>
</feature>
<dbReference type="GeneID" id="37046651"/>